<proteinExistence type="predicted"/>
<reference evidence="1" key="1">
    <citation type="submission" date="2022-10" db="EMBL/GenBank/DDBJ databases">
        <title>Novel sulphate-reducing endosymbionts in the free-living metamonad Anaeramoeba.</title>
        <authorList>
            <person name="Jerlstrom-Hultqvist J."/>
            <person name="Cepicka I."/>
            <person name="Gallot-Lavallee L."/>
            <person name="Salas-Leiva D."/>
            <person name="Curtis B.A."/>
            <person name="Zahonova K."/>
            <person name="Pipaliya S."/>
            <person name="Dacks J."/>
            <person name="Roger A.J."/>
        </authorList>
    </citation>
    <scope>NUCLEOTIDE SEQUENCE</scope>
    <source>
        <strain evidence="1">BMAN</strain>
    </source>
</reference>
<dbReference type="Proteomes" id="UP001149090">
    <property type="component" value="Unassembled WGS sequence"/>
</dbReference>
<sequence>MNDQIERIPPSIFRILSLIINITVNSTTKTPNDLKRKRNQKEKFYEITIFIKFAAWNTIHSFTELRKLAKDIQKVKIY</sequence>
<dbReference type="AlphaFoldDB" id="A0A9Q0R5R7"/>
<gene>
    <name evidence="1" type="ORF">M0811_12989</name>
</gene>
<protein>
    <submittedName>
        <fullName evidence="1">Uncharacterized protein</fullName>
    </submittedName>
</protein>
<keyword evidence="2" id="KW-1185">Reference proteome</keyword>
<organism evidence="1 2">
    <name type="scientific">Anaeramoeba ignava</name>
    <name type="common">Anaerobic marine amoeba</name>
    <dbReference type="NCBI Taxonomy" id="1746090"/>
    <lineage>
        <taxon>Eukaryota</taxon>
        <taxon>Metamonada</taxon>
        <taxon>Anaeramoebidae</taxon>
        <taxon>Anaeramoeba</taxon>
    </lineage>
</organism>
<accession>A0A9Q0R5R7</accession>
<comment type="caution">
    <text evidence="1">The sequence shown here is derived from an EMBL/GenBank/DDBJ whole genome shotgun (WGS) entry which is preliminary data.</text>
</comment>
<evidence type="ECO:0000313" key="1">
    <source>
        <dbReference type="EMBL" id="KAJ5067436.1"/>
    </source>
</evidence>
<evidence type="ECO:0000313" key="2">
    <source>
        <dbReference type="Proteomes" id="UP001149090"/>
    </source>
</evidence>
<name>A0A9Q0R5R7_ANAIG</name>
<dbReference type="EMBL" id="JAPDFW010000128">
    <property type="protein sequence ID" value="KAJ5067436.1"/>
    <property type="molecule type" value="Genomic_DNA"/>
</dbReference>